<keyword evidence="2" id="KW-0175">Coiled coil</keyword>
<evidence type="ECO:0000256" key="2">
    <source>
        <dbReference type="SAM" id="Coils"/>
    </source>
</evidence>
<dbReference type="KEGG" id="abri:DFR85_10285"/>
<feature type="coiled-coil region" evidence="2">
    <location>
        <begin position="240"/>
        <end position="274"/>
    </location>
</feature>
<dbReference type="GO" id="GO:0003677">
    <property type="term" value="F:DNA binding"/>
    <property type="evidence" value="ECO:0007669"/>
    <property type="project" value="UniProtKB-KW"/>
</dbReference>
<dbReference type="GeneID" id="36832547"/>
<dbReference type="NCBIfam" id="TIGR01766">
    <property type="entry name" value="IS200/IS605 family accessory protein TnpB-like domain"/>
    <property type="match status" value="1"/>
</dbReference>
<dbReference type="RefSeq" id="WP_110270809.1">
    <property type="nucleotide sequence ID" value="NZ_CP029289.2"/>
</dbReference>
<organism evidence="3 4">
    <name type="scientific">Acidianus brierleyi</name>
    <dbReference type="NCBI Taxonomy" id="41673"/>
    <lineage>
        <taxon>Archaea</taxon>
        <taxon>Thermoproteota</taxon>
        <taxon>Thermoprotei</taxon>
        <taxon>Sulfolobales</taxon>
        <taxon>Sulfolobaceae</taxon>
        <taxon>Acidianus</taxon>
    </lineage>
</organism>
<evidence type="ECO:0000256" key="1">
    <source>
        <dbReference type="ARBA" id="ARBA00023125"/>
    </source>
</evidence>
<keyword evidence="4" id="KW-1185">Reference proteome</keyword>
<gene>
    <name evidence="3" type="ORF">DFR85_10285</name>
</gene>
<sequence>MLKTLKRTVRVESDFLNEWKYRVLREVEEYQKKIVNEMIEIILSEALPTTRKKLHERFYNHYKEKYPFLPSRVIEGAYIVAGRIVKSFRERRKKGLTRKDKPEYKRVVITIPNMVNWRFNRISVSVVTHKGWVEIPLKFTKQFTRYVYEGWRVSQELKLRLIGRKVLVWLTFEKEVEVESKEGNYISIDVNENNVTLAVFEGFKLKELRRYETGLGRIVMNYSLRREEITKGHSTKDELVKKKLRKLREKERKIDVLRKTVKRITELARDLKAKVVVGKFSSRSKEKMESNKNDKLRHRIHQWSVVKFVDMLKTQPIEVAEVSESYTSSINPFNGEKLRKGKQVVEKVIKVFNPYLMTGSAHEGGGIRVFKVNARYLESGEVLLERDSIAPLNIVKKVDGRVLVFPSTSPKDLRVTVYDPLRGVPVAELEVIKSKEKLRHG</sequence>
<protein>
    <submittedName>
        <fullName evidence="3">Transposase</fullName>
    </submittedName>
</protein>
<evidence type="ECO:0000313" key="4">
    <source>
        <dbReference type="Proteomes" id="UP000248044"/>
    </source>
</evidence>
<dbReference type="Proteomes" id="UP000248044">
    <property type="component" value="Chromosome"/>
</dbReference>
<name>A0A2U9IFV3_9CREN</name>
<proteinExistence type="predicted"/>
<dbReference type="OrthoDB" id="41709at2157"/>
<accession>A0A2U9IFV3</accession>
<dbReference type="AlphaFoldDB" id="A0A2U9IFV3"/>
<dbReference type="EMBL" id="CP029289">
    <property type="protein sequence ID" value="AWR94928.1"/>
    <property type="molecule type" value="Genomic_DNA"/>
</dbReference>
<dbReference type="InterPro" id="IPR010095">
    <property type="entry name" value="Cas12f1-like_TNB"/>
</dbReference>
<evidence type="ECO:0000313" key="3">
    <source>
        <dbReference type="EMBL" id="AWR94928.1"/>
    </source>
</evidence>
<reference evidence="3 4" key="1">
    <citation type="submission" date="2018-05" db="EMBL/GenBank/DDBJ databases">
        <title>Complete Genome Sequences of Extremely Thermoacidophilic, Metal-Mobilizing Type-Strain Members of the Archaeal Family Sulfolobaceae: Acidianus brierleyi DSM-1651T, Acidianus sulfidivorans DSM-18786T, Metallosphaera hakonensis DSM-7519T, and Metallosphaera prunae DSM-10039T.</title>
        <authorList>
            <person name="Counts J.A."/>
            <person name="Kelly R.M."/>
        </authorList>
    </citation>
    <scope>NUCLEOTIDE SEQUENCE [LARGE SCALE GENOMIC DNA]</scope>
    <source>
        <strain evidence="3 4">DSM 1651</strain>
    </source>
</reference>
<keyword evidence="1" id="KW-0238">DNA-binding</keyword>